<dbReference type="EMBL" id="MU003792">
    <property type="protein sequence ID" value="KAF2721229.1"/>
    <property type="molecule type" value="Genomic_DNA"/>
</dbReference>
<reference evidence="2" key="1">
    <citation type="journal article" date="2020" name="Stud. Mycol.">
        <title>101 Dothideomycetes genomes: a test case for predicting lifestyles and emergence of pathogens.</title>
        <authorList>
            <person name="Haridas S."/>
            <person name="Albert R."/>
            <person name="Binder M."/>
            <person name="Bloem J."/>
            <person name="Labutti K."/>
            <person name="Salamov A."/>
            <person name="Andreopoulos B."/>
            <person name="Baker S."/>
            <person name="Barry K."/>
            <person name="Bills G."/>
            <person name="Bluhm B."/>
            <person name="Cannon C."/>
            <person name="Castanera R."/>
            <person name="Culley D."/>
            <person name="Daum C."/>
            <person name="Ezra D."/>
            <person name="Gonzalez J."/>
            <person name="Henrissat B."/>
            <person name="Kuo A."/>
            <person name="Liang C."/>
            <person name="Lipzen A."/>
            <person name="Lutzoni F."/>
            <person name="Magnuson J."/>
            <person name="Mondo S."/>
            <person name="Nolan M."/>
            <person name="Ohm R."/>
            <person name="Pangilinan J."/>
            <person name="Park H.-J."/>
            <person name="Ramirez L."/>
            <person name="Alfaro M."/>
            <person name="Sun H."/>
            <person name="Tritt A."/>
            <person name="Yoshinaga Y."/>
            <person name="Zwiers L.-H."/>
            <person name="Turgeon B."/>
            <person name="Goodwin S."/>
            <person name="Spatafora J."/>
            <person name="Crous P."/>
            <person name="Grigoriev I."/>
        </authorList>
    </citation>
    <scope>NUCLEOTIDE SEQUENCE</scope>
    <source>
        <strain evidence="2">CBS 116435</strain>
    </source>
</reference>
<keyword evidence="1" id="KW-0812">Transmembrane</keyword>
<dbReference type="Proteomes" id="UP000799441">
    <property type="component" value="Unassembled WGS sequence"/>
</dbReference>
<feature type="transmembrane region" description="Helical" evidence="1">
    <location>
        <begin position="172"/>
        <end position="192"/>
    </location>
</feature>
<accession>A0A9P4UNZ5</accession>
<evidence type="ECO:0000256" key="1">
    <source>
        <dbReference type="SAM" id="Phobius"/>
    </source>
</evidence>
<proteinExistence type="predicted"/>
<evidence type="ECO:0000313" key="2">
    <source>
        <dbReference type="EMBL" id="KAF2721229.1"/>
    </source>
</evidence>
<protein>
    <submittedName>
        <fullName evidence="2">Uncharacterized protein</fullName>
    </submittedName>
</protein>
<evidence type="ECO:0000313" key="3">
    <source>
        <dbReference type="Proteomes" id="UP000799441"/>
    </source>
</evidence>
<dbReference type="AlphaFoldDB" id="A0A9P4UNZ5"/>
<gene>
    <name evidence="2" type="ORF">K431DRAFT_74890</name>
</gene>
<organism evidence="2 3">
    <name type="scientific">Polychaeton citri CBS 116435</name>
    <dbReference type="NCBI Taxonomy" id="1314669"/>
    <lineage>
        <taxon>Eukaryota</taxon>
        <taxon>Fungi</taxon>
        <taxon>Dikarya</taxon>
        <taxon>Ascomycota</taxon>
        <taxon>Pezizomycotina</taxon>
        <taxon>Dothideomycetes</taxon>
        <taxon>Dothideomycetidae</taxon>
        <taxon>Capnodiales</taxon>
        <taxon>Capnodiaceae</taxon>
        <taxon>Polychaeton</taxon>
    </lineage>
</organism>
<keyword evidence="1" id="KW-0472">Membrane</keyword>
<sequence>MGMWQRCVSGELQCKQRRNPVESQVVPFYGTAMCLLFHRIALVWKEKKKTLPFAWPIAVSFGLNLPLLPAAHPYPSPPAKLLLHISPVGGKSRSLNHHSPTGPKDPCSTSLIPFPYRFPLFLQTSLLLLATCYTLLTAFRHRSRRPCATTCSASTLPLPLPPAPCSATLNPLLYYILGSIRSAVLVVIVLASTPSLSTRPIPPSARLRYPYH</sequence>
<feature type="transmembrane region" description="Helical" evidence="1">
    <location>
        <begin position="118"/>
        <end position="136"/>
    </location>
</feature>
<feature type="transmembrane region" description="Helical" evidence="1">
    <location>
        <begin position="51"/>
        <end position="71"/>
    </location>
</feature>
<comment type="caution">
    <text evidence="2">The sequence shown here is derived from an EMBL/GenBank/DDBJ whole genome shotgun (WGS) entry which is preliminary data.</text>
</comment>
<name>A0A9P4UNZ5_9PEZI</name>
<feature type="transmembrane region" description="Helical" evidence="1">
    <location>
        <begin position="26"/>
        <end position="44"/>
    </location>
</feature>
<keyword evidence="1" id="KW-1133">Transmembrane helix</keyword>
<keyword evidence="3" id="KW-1185">Reference proteome</keyword>